<feature type="chain" id="PRO_5043676964" evidence="1">
    <location>
        <begin position="18"/>
        <end position="114"/>
    </location>
</feature>
<evidence type="ECO:0000313" key="2">
    <source>
        <dbReference type="EMBL" id="KAK9886922.1"/>
    </source>
</evidence>
<gene>
    <name evidence="2" type="ORF">WA026_019181</name>
</gene>
<keyword evidence="3" id="KW-1185">Reference proteome</keyword>
<keyword evidence="1" id="KW-0732">Signal</keyword>
<evidence type="ECO:0000256" key="1">
    <source>
        <dbReference type="SAM" id="SignalP"/>
    </source>
</evidence>
<organism evidence="2 3">
    <name type="scientific">Henosepilachna vigintioctopunctata</name>
    <dbReference type="NCBI Taxonomy" id="420089"/>
    <lineage>
        <taxon>Eukaryota</taxon>
        <taxon>Metazoa</taxon>
        <taxon>Ecdysozoa</taxon>
        <taxon>Arthropoda</taxon>
        <taxon>Hexapoda</taxon>
        <taxon>Insecta</taxon>
        <taxon>Pterygota</taxon>
        <taxon>Neoptera</taxon>
        <taxon>Endopterygota</taxon>
        <taxon>Coleoptera</taxon>
        <taxon>Polyphaga</taxon>
        <taxon>Cucujiformia</taxon>
        <taxon>Coccinelloidea</taxon>
        <taxon>Coccinellidae</taxon>
        <taxon>Epilachninae</taxon>
        <taxon>Epilachnini</taxon>
        <taxon>Henosepilachna</taxon>
    </lineage>
</organism>
<protein>
    <submittedName>
        <fullName evidence="2">Uncharacterized protein</fullName>
    </submittedName>
</protein>
<proteinExistence type="predicted"/>
<comment type="caution">
    <text evidence="2">The sequence shown here is derived from an EMBL/GenBank/DDBJ whole genome shotgun (WGS) entry which is preliminary data.</text>
</comment>
<reference evidence="2 3" key="1">
    <citation type="submission" date="2023-03" db="EMBL/GenBank/DDBJ databases">
        <title>Genome insight into feeding habits of ladybird beetles.</title>
        <authorList>
            <person name="Li H.-S."/>
            <person name="Huang Y.-H."/>
            <person name="Pang H."/>
        </authorList>
    </citation>
    <scope>NUCLEOTIDE SEQUENCE [LARGE SCALE GENOMIC DNA]</scope>
    <source>
        <strain evidence="2">SYSU_2023b</strain>
        <tissue evidence="2">Whole body</tissue>
    </source>
</reference>
<feature type="signal peptide" evidence="1">
    <location>
        <begin position="1"/>
        <end position="17"/>
    </location>
</feature>
<name>A0AAW1V3Q4_9CUCU</name>
<dbReference type="Proteomes" id="UP001431783">
    <property type="component" value="Unassembled WGS sequence"/>
</dbReference>
<sequence>MKCAILIFLTLSLGVSSISIITNVLKELTPLIAGVGQTIEEVSKEVGGLIGDTFFNLDRIVSDAEVKIQVKITDIDLILSKQETNNRESCAAELKISEITSTCQYLEIALILLV</sequence>
<dbReference type="AlphaFoldDB" id="A0AAW1V3Q4"/>
<evidence type="ECO:0000313" key="3">
    <source>
        <dbReference type="Proteomes" id="UP001431783"/>
    </source>
</evidence>
<dbReference type="EMBL" id="JARQZJ010000103">
    <property type="protein sequence ID" value="KAK9886922.1"/>
    <property type="molecule type" value="Genomic_DNA"/>
</dbReference>
<accession>A0AAW1V3Q4</accession>